<evidence type="ECO:0008006" key="4">
    <source>
        <dbReference type="Google" id="ProtNLM"/>
    </source>
</evidence>
<protein>
    <recommendedName>
        <fullName evidence="4">Lipoprotein</fullName>
    </recommendedName>
</protein>
<keyword evidence="3" id="KW-1185">Reference proteome</keyword>
<evidence type="ECO:0000256" key="1">
    <source>
        <dbReference type="SAM" id="SignalP"/>
    </source>
</evidence>
<dbReference type="RefSeq" id="WP_167239303.1">
    <property type="nucleotide sequence ID" value="NZ_WHJF01000080.1"/>
</dbReference>
<evidence type="ECO:0000313" key="3">
    <source>
        <dbReference type="Proteomes" id="UP000610594"/>
    </source>
</evidence>
<keyword evidence="1" id="KW-0732">Signal</keyword>
<dbReference type="PROSITE" id="PS51257">
    <property type="entry name" value="PROKAR_LIPOPROTEIN"/>
    <property type="match status" value="1"/>
</dbReference>
<name>A0ABX0MSG2_9BURK</name>
<feature type="chain" id="PRO_5046364125" description="Lipoprotein" evidence="1">
    <location>
        <begin position="21"/>
        <end position="190"/>
    </location>
</feature>
<reference evidence="2 3" key="1">
    <citation type="submission" date="2019-10" db="EMBL/GenBank/DDBJ databases">
        <title>Taxonomy of Antarctic Massilia spp.: description of Massilia rubra sp. nov., Massilia aquatica sp. nov., Massilia mucilaginosa sp. nov., Massilia frigida sp. nov. isolated from streams, lakes and regoliths.</title>
        <authorList>
            <person name="Holochova P."/>
            <person name="Sedlacek I."/>
            <person name="Kralova S."/>
            <person name="Maslanova I."/>
            <person name="Busse H.-J."/>
            <person name="Stankova E."/>
            <person name="Vrbovska V."/>
            <person name="Kovarovic V."/>
            <person name="Bartak M."/>
            <person name="Svec P."/>
            <person name="Pantucek R."/>
        </authorList>
    </citation>
    <scope>NUCLEOTIDE SEQUENCE [LARGE SCALE GENOMIC DNA]</scope>
    <source>
        <strain evidence="2 3">CCM 8694</strain>
    </source>
</reference>
<dbReference type="Proteomes" id="UP000610594">
    <property type="component" value="Unassembled WGS sequence"/>
</dbReference>
<feature type="signal peptide" evidence="1">
    <location>
        <begin position="1"/>
        <end position="20"/>
    </location>
</feature>
<proteinExistence type="predicted"/>
<dbReference type="EMBL" id="WHJF01000080">
    <property type="protein sequence ID" value="NHZ65351.1"/>
    <property type="molecule type" value="Genomic_DNA"/>
</dbReference>
<accession>A0ABX0MSG2</accession>
<sequence>MSFFKSAALLLSVCLLQACGTVSNRYASSTISPEMMESKERALVLMSAGAPASCISTSTFLIAHHAGSGKTVDPAVSIGVDAYTHSSEFPDHHGLVSAFSLAPGKYYFSPVIANPMVRSIKTPTFIFEAKAGEATYIGELFMLQSCSLREQFAVRDEYQRDVNQAVANNKALGQKVFVKRLMQVGEPIVR</sequence>
<organism evidence="2 3">
    <name type="scientific">Massilia genomosp. 1</name>
    <dbReference type="NCBI Taxonomy" id="2609280"/>
    <lineage>
        <taxon>Bacteria</taxon>
        <taxon>Pseudomonadati</taxon>
        <taxon>Pseudomonadota</taxon>
        <taxon>Betaproteobacteria</taxon>
        <taxon>Burkholderiales</taxon>
        <taxon>Oxalobacteraceae</taxon>
        <taxon>Telluria group</taxon>
        <taxon>Massilia</taxon>
    </lineage>
</organism>
<evidence type="ECO:0000313" key="2">
    <source>
        <dbReference type="EMBL" id="NHZ65351.1"/>
    </source>
</evidence>
<gene>
    <name evidence="2" type="ORF">F1735_24130</name>
</gene>
<comment type="caution">
    <text evidence="2">The sequence shown here is derived from an EMBL/GenBank/DDBJ whole genome shotgun (WGS) entry which is preliminary data.</text>
</comment>